<proteinExistence type="predicted"/>
<feature type="non-terminal residue" evidence="1">
    <location>
        <position position="1"/>
    </location>
</feature>
<organism evidence="1">
    <name type="scientific">marine sediment metagenome</name>
    <dbReference type="NCBI Taxonomy" id="412755"/>
    <lineage>
        <taxon>unclassified sequences</taxon>
        <taxon>metagenomes</taxon>
        <taxon>ecological metagenomes</taxon>
    </lineage>
</organism>
<name>X1GKV8_9ZZZZ</name>
<dbReference type="AlphaFoldDB" id="X1GKV8"/>
<protein>
    <submittedName>
        <fullName evidence="1">Uncharacterized protein</fullName>
    </submittedName>
</protein>
<reference evidence="1" key="1">
    <citation type="journal article" date="2014" name="Front. Microbiol.">
        <title>High frequency of phylogenetically diverse reductive dehalogenase-homologous genes in deep subseafloor sedimentary metagenomes.</title>
        <authorList>
            <person name="Kawai M."/>
            <person name="Futagami T."/>
            <person name="Toyoda A."/>
            <person name="Takaki Y."/>
            <person name="Nishi S."/>
            <person name="Hori S."/>
            <person name="Arai W."/>
            <person name="Tsubouchi T."/>
            <person name="Morono Y."/>
            <person name="Uchiyama I."/>
            <person name="Ito T."/>
            <person name="Fujiyama A."/>
            <person name="Inagaki F."/>
            <person name="Takami H."/>
        </authorList>
    </citation>
    <scope>NUCLEOTIDE SEQUENCE</scope>
    <source>
        <strain evidence="1">Expedition CK06-06</strain>
    </source>
</reference>
<sequence>KFNFSGPIGQLNAITQTSMNNSFNSYGVK</sequence>
<accession>X1GKV8</accession>
<gene>
    <name evidence="1" type="ORF">S03H2_34707</name>
</gene>
<evidence type="ECO:0000313" key="1">
    <source>
        <dbReference type="EMBL" id="GAH57832.1"/>
    </source>
</evidence>
<dbReference type="EMBL" id="BARU01021196">
    <property type="protein sequence ID" value="GAH57832.1"/>
    <property type="molecule type" value="Genomic_DNA"/>
</dbReference>
<comment type="caution">
    <text evidence="1">The sequence shown here is derived from an EMBL/GenBank/DDBJ whole genome shotgun (WGS) entry which is preliminary data.</text>
</comment>